<feature type="compositionally biased region" description="Basic and acidic residues" evidence="1">
    <location>
        <begin position="71"/>
        <end position="80"/>
    </location>
</feature>
<dbReference type="Proteomes" id="UP001054945">
    <property type="component" value="Unassembled WGS sequence"/>
</dbReference>
<accession>A0AAV4UVE8</accession>
<comment type="caution">
    <text evidence="2">The sequence shown here is derived from an EMBL/GenBank/DDBJ whole genome shotgun (WGS) entry which is preliminary data.</text>
</comment>
<proteinExistence type="predicted"/>
<reference evidence="2 3" key="1">
    <citation type="submission" date="2021-06" db="EMBL/GenBank/DDBJ databases">
        <title>Caerostris extrusa draft genome.</title>
        <authorList>
            <person name="Kono N."/>
            <person name="Arakawa K."/>
        </authorList>
    </citation>
    <scope>NUCLEOTIDE SEQUENCE [LARGE SCALE GENOMIC DNA]</scope>
</reference>
<feature type="compositionally biased region" description="Basic and acidic residues" evidence="1">
    <location>
        <begin position="88"/>
        <end position="100"/>
    </location>
</feature>
<evidence type="ECO:0000313" key="3">
    <source>
        <dbReference type="Proteomes" id="UP001054945"/>
    </source>
</evidence>
<dbReference type="AlphaFoldDB" id="A0AAV4UVE8"/>
<dbReference type="EMBL" id="BPLR01013535">
    <property type="protein sequence ID" value="GIY61847.1"/>
    <property type="molecule type" value="Genomic_DNA"/>
</dbReference>
<name>A0AAV4UVE8_CAEEX</name>
<feature type="region of interest" description="Disordered" evidence="1">
    <location>
        <begin position="53"/>
        <end position="100"/>
    </location>
</feature>
<gene>
    <name evidence="2" type="ORF">CEXT_424171</name>
</gene>
<keyword evidence="3" id="KW-1185">Reference proteome</keyword>
<evidence type="ECO:0000313" key="2">
    <source>
        <dbReference type="EMBL" id="GIY61847.1"/>
    </source>
</evidence>
<sequence length="100" mass="11094">MIGNVPATARATEIREKPYSPQDGNESWSLVGDVTVDIDSQAARWKMTANLSLKQRAASSNKSRRSKKEKKAGVDEEGIPHSDIVWAQKDERGRDRVATN</sequence>
<feature type="region of interest" description="Disordered" evidence="1">
    <location>
        <begin position="1"/>
        <end position="27"/>
    </location>
</feature>
<protein>
    <submittedName>
        <fullName evidence="2">Uncharacterized protein</fullName>
    </submittedName>
</protein>
<organism evidence="2 3">
    <name type="scientific">Caerostris extrusa</name>
    <name type="common">Bark spider</name>
    <name type="synonym">Caerostris bankana</name>
    <dbReference type="NCBI Taxonomy" id="172846"/>
    <lineage>
        <taxon>Eukaryota</taxon>
        <taxon>Metazoa</taxon>
        <taxon>Ecdysozoa</taxon>
        <taxon>Arthropoda</taxon>
        <taxon>Chelicerata</taxon>
        <taxon>Arachnida</taxon>
        <taxon>Araneae</taxon>
        <taxon>Araneomorphae</taxon>
        <taxon>Entelegynae</taxon>
        <taxon>Araneoidea</taxon>
        <taxon>Araneidae</taxon>
        <taxon>Caerostris</taxon>
    </lineage>
</organism>
<evidence type="ECO:0000256" key="1">
    <source>
        <dbReference type="SAM" id="MobiDB-lite"/>
    </source>
</evidence>